<dbReference type="InterPro" id="IPR005320">
    <property type="entry name" value="Peptidase_S51"/>
</dbReference>
<protein>
    <submittedName>
        <fullName evidence="5">Type 1 glutamine amidotransferase-like domain-containing protein</fullName>
    </submittedName>
</protein>
<comment type="caution">
    <text evidence="5">The sequence shown here is derived from an EMBL/GenBank/DDBJ whole genome shotgun (WGS) entry which is preliminary data.</text>
</comment>
<keyword evidence="2" id="KW-0645">Protease</keyword>
<organism evidence="5 6">
    <name type="scientific">Ohtaekwangia kribbensis</name>
    <dbReference type="NCBI Taxonomy" id="688913"/>
    <lineage>
        <taxon>Bacteria</taxon>
        <taxon>Pseudomonadati</taxon>
        <taxon>Bacteroidota</taxon>
        <taxon>Cytophagia</taxon>
        <taxon>Cytophagales</taxon>
        <taxon>Fulvivirgaceae</taxon>
        <taxon>Ohtaekwangia</taxon>
    </lineage>
</organism>
<gene>
    <name evidence="5" type="ORF">ACFQ21_27910</name>
</gene>
<evidence type="ECO:0000256" key="2">
    <source>
        <dbReference type="ARBA" id="ARBA00022670"/>
    </source>
</evidence>
<evidence type="ECO:0000256" key="4">
    <source>
        <dbReference type="ARBA" id="ARBA00022825"/>
    </source>
</evidence>
<dbReference type="Proteomes" id="UP001597112">
    <property type="component" value="Unassembled WGS sequence"/>
</dbReference>
<evidence type="ECO:0000256" key="1">
    <source>
        <dbReference type="ARBA" id="ARBA00006534"/>
    </source>
</evidence>
<evidence type="ECO:0000313" key="6">
    <source>
        <dbReference type="Proteomes" id="UP001597112"/>
    </source>
</evidence>
<dbReference type="InterPro" id="IPR029062">
    <property type="entry name" value="Class_I_gatase-like"/>
</dbReference>
<keyword evidence="6" id="KW-1185">Reference proteome</keyword>
<keyword evidence="4" id="KW-0720">Serine protease</keyword>
<dbReference type="EMBL" id="JBHTKA010000015">
    <property type="protein sequence ID" value="MFD1003183.1"/>
    <property type="molecule type" value="Genomic_DNA"/>
</dbReference>
<dbReference type="RefSeq" id="WP_377585497.1">
    <property type="nucleotide sequence ID" value="NZ_JBHTKA010000015.1"/>
</dbReference>
<dbReference type="Pfam" id="PF03575">
    <property type="entry name" value="Peptidase_S51"/>
    <property type="match status" value="1"/>
</dbReference>
<dbReference type="PANTHER" id="PTHR20842:SF0">
    <property type="entry name" value="ALPHA-ASPARTYL DIPEPTIDASE"/>
    <property type="match status" value="1"/>
</dbReference>
<name>A0ABW3KCW8_9BACT</name>
<accession>A0ABW3KCW8</accession>
<reference evidence="6" key="1">
    <citation type="journal article" date="2019" name="Int. J. Syst. Evol. Microbiol.">
        <title>The Global Catalogue of Microorganisms (GCM) 10K type strain sequencing project: providing services to taxonomists for standard genome sequencing and annotation.</title>
        <authorList>
            <consortium name="The Broad Institute Genomics Platform"/>
            <consortium name="The Broad Institute Genome Sequencing Center for Infectious Disease"/>
            <person name="Wu L."/>
            <person name="Ma J."/>
        </authorList>
    </citation>
    <scope>NUCLEOTIDE SEQUENCE [LARGE SCALE GENOMIC DNA]</scope>
    <source>
        <strain evidence="6">CCUG 58938</strain>
    </source>
</reference>
<dbReference type="PANTHER" id="PTHR20842">
    <property type="entry name" value="PROTEASE S51 ALPHA-ASPARTYL DIPEPTIDASE"/>
    <property type="match status" value="1"/>
</dbReference>
<dbReference type="CDD" id="cd03146">
    <property type="entry name" value="GAT1_Peptidase_E"/>
    <property type="match status" value="1"/>
</dbReference>
<evidence type="ECO:0000313" key="5">
    <source>
        <dbReference type="EMBL" id="MFD1003183.1"/>
    </source>
</evidence>
<keyword evidence="3" id="KW-0378">Hydrolase</keyword>
<proteinExistence type="inferred from homology"/>
<evidence type="ECO:0000256" key="3">
    <source>
        <dbReference type="ARBA" id="ARBA00022801"/>
    </source>
</evidence>
<dbReference type="Gene3D" id="3.40.50.880">
    <property type="match status" value="1"/>
</dbReference>
<dbReference type="SUPFAM" id="SSF52317">
    <property type="entry name" value="Class I glutamine amidotransferase-like"/>
    <property type="match status" value="1"/>
</dbReference>
<comment type="similarity">
    <text evidence="1">Belongs to the peptidase S51 family.</text>
</comment>
<sequence length="261" mass="29160">MKRRKFIGITSTTFVGMNLPLAASNMSISTETSKRKILIFGGGYNATFIRYMAGLTGKPMPRLCFLPTASADSPFGIANWFETCAPLDVKPFVQRLFISSYNQKLSFEEVLLSMDGIVVGGGNTLNMMAIWKAQGIDTILRQAWDKGIVLAGGSAGSLCWFEHGTTDSRPKDISKVECLGFIKGSHCPHYDSEPTRRPLYHSYIQSKQFKPGYACDDQAAIYFEDNEVKKVVALREESNAYYVYEENGEAKERKLVKEIIK</sequence>